<keyword evidence="8" id="KW-1185">Reference proteome</keyword>
<dbReference type="PANTHER" id="PTHR11530:SF11">
    <property type="entry name" value="D-ASPARTATE OXIDASE"/>
    <property type="match status" value="1"/>
</dbReference>
<keyword evidence="5" id="KW-0560">Oxidoreductase</keyword>
<sequence length="322" mass="35981">MGLSVALRLRQELPDVAVTLVADRWISDTTSDGAAGLWEPYKLDETPAERINTWGEATYKYLEDLYFSEAAAAAGVTTVAAYQLWSEAREDPVWRDVVPHFRHLSSQELQPFDKAGGCKYALGWCFTTIICEQRPYLYWLQDRVLRAGVILQQRSITSLQELEGYGMVVNCSGLGAAKLFKDPEMYPVRGHVIRVRAPWIKCNMFMDEANYIIPQTNTVVLGGTAQRGDTDLTPREEDRAHIWQGCLKMAPSLAAAKPEREWVGLRPGRRSVRLEYEEAQIGGEGSSAGTVRVVHNYGHGGGGVTLHWGCAEEVVELVRQHL</sequence>
<gene>
    <name evidence="7" type="primary">g1682</name>
    <name evidence="7" type="ORF">VP750_LOCUS1437</name>
</gene>
<dbReference type="Proteomes" id="UP001497392">
    <property type="component" value="Unassembled WGS sequence"/>
</dbReference>
<dbReference type="Pfam" id="PF01266">
    <property type="entry name" value="DAO"/>
    <property type="match status" value="1"/>
</dbReference>
<evidence type="ECO:0000256" key="2">
    <source>
        <dbReference type="ARBA" id="ARBA00006730"/>
    </source>
</evidence>
<evidence type="ECO:0000256" key="1">
    <source>
        <dbReference type="ARBA" id="ARBA00001974"/>
    </source>
</evidence>
<proteinExistence type="inferred from homology"/>
<dbReference type="Gene3D" id="3.40.50.720">
    <property type="entry name" value="NAD(P)-binding Rossmann-like Domain"/>
    <property type="match status" value="1"/>
</dbReference>
<dbReference type="SUPFAM" id="SSF54373">
    <property type="entry name" value="FAD-linked reductases, C-terminal domain"/>
    <property type="match status" value="1"/>
</dbReference>
<dbReference type="SUPFAM" id="SSF51971">
    <property type="entry name" value="Nucleotide-binding domain"/>
    <property type="match status" value="1"/>
</dbReference>
<evidence type="ECO:0000256" key="5">
    <source>
        <dbReference type="ARBA" id="ARBA00023002"/>
    </source>
</evidence>
<dbReference type="EMBL" id="CAXHTA020000002">
    <property type="protein sequence ID" value="CAL5219778.1"/>
    <property type="molecule type" value="Genomic_DNA"/>
</dbReference>
<evidence type="ECO:0000256" key="3">
    <source>
        <dbReference type="ARBA" id="ARBA00022630"/>
    </source>
</evidence>
<dbReference type="Gene3D" id="3.30.9.10">
    <property type="entry name" value="D-Amino Acid Oxidase, subunit A, domain 2"/>
    <property type="match status" value="1"/>
</dbReference>
<evidence type="ECO:0000313" key="7">
    <source>
        <dbReference type="EMBL" id="CAL5219778.1"/>
    </source>
</evidence>
<dbReference type="PIRSF" id="PIRSF000189">
    <property type="entry name" value="D-aa_oxidase"/>
    <property type="match status" value="1"/>
</dbReference>
<keyword evidence="4" id="KW-0274">FAD</keyword>
<comment type="cofactor">
    <cofactor evidence="1">
        <name>FAD</name>
        <dbReference type="ChEBI" id="CHEBI:57692"/>
    </cofactor>
</comment>
<dbReference type="PROSITE" id="PS00677">
    <property type="entry name" value="DAO"/>
    <property type="match status" value="1"/>
</dbReference>
<protein>
    <submittedName>
        <fullName evidence="7">G1682 protein</fullName>
    </submittedName>
</protein>
<reference evidence="7 8" key="1">
    <citation type="submission" date="2024-06" db="EMBL/GenBank/DDBJ databases">
        <authorList>
            <person name="Kraege A."/>
            <person name="Thomma B."/>
        </authorList>
    </citation>
    <scope>NUCLEOTIDE SEQUENCE [LARGE SCALE GENOMIC DNA]</scope>
</reference>
<organism evidence="7 8">
    <name type="scientific">Coccomyxa viridis</name>
    <dbReference type="NCBI Taxonomy" id="1274662"/>
    <lineage>
        <taxon>Eukaryota</taxon>
        <taxon>Viridiplantae</taxon>
        <taxon>Chlorophyta</taxon>
        <taxon>core chlorophytes</taxon>
        <taxon>Trebouxiophyceae</taxon>
        <taxon>Trebouxiophyceae incertae sedis</taxon>
        <taxon>Coccomyxaceae</taxon>
        <taxon>Coccomyxa</taxon>
    </lineage>
</organism>
<accession>A0ABP1FNU0</accession>
<dbReference type="InterPro" id="IPR006076">
    <property type="entry name" value="FAD-dep_OxRdtase"/>
</dbReference>
<dbReference type="InterPro" id="IPR023209">
    <property type="entry name" value="DAO"/>
</dbReference>
<evidence type="ECO:0000313" key="8">
    <source>
        <dbReference type="Proteomes" id="UP001497392"/>
    </source>
</evidence>
<keyword evidence="3" id="KW-0285">Flavoprotein</keyword>
<evidence type="ECO:0000259" key="6">
    <source>
        <dbReference type="Pfam" id="PF01266"/>
    </source>
</evidence>
<dbReference type="PANTHER" id="PTHR11530">
    <property type="entry name" value="D-AMINO ACID OXIDASE"/>
    <property type="match status" value="1"/>
</dbReference>
<comment type="caution">
    <text evidence="7">The sequence shown here is derived from an EMBL/GenBank/DDBJ whole genome shotgun (WGS) entry which is preliminary data.</text>
</comment>
<evidence type="ECO:0000256" key="4">
    <source>
        <dbReference type="ARBA" id="ARBA00022827"/>
    </source>
</evidence>
<feature type="domain" description="FAD dependent oxidoreductase" evidence="6">
    <location>
        <begin position="1"/>
        <end position="317"/>
    </location>
</feature>
<comment type="similarity">
    <text evidence="2">Belongs to the DAMOX/DASOX family.</text>
</comment>
<name>A0ABP1FNU0_9CHLO</name>
<dbReference type="InterPro" id="IPR006181">
    <property type="entry name" value="D-amino_acid_oxidase_CS"/>
</dbReference>